<dbReference type="PIRSF" id="PIRSF028470">
    <property type="entry name" value="UCP028470"/>
    <property type="match status" value="1"/>
</dbReference>
<evidence type="ECO:0000313" key="2">
    <source>
        <dbReference type="EMBL" id="MBW8192896.1"/>
    </source>
</evidence>
<dbReference type="InterPro" id="IPR032710">
    <property type="entry name" value="NTF2-like_dom_sf"/>
</dbReference>
<keyword evidence="3" id="KW-1185">Reference proteome</keyword>
<feature type="domain" description="Calcium/calmodulin-dependent protein kinase II association-domain" evidence="1">
    <location>
        <begin position="11"/>
        <end position="125"/>
    </location>
</feature>
<dbReference type="InterPro" id="IPR013543">
    <property type="entry name" value="Ca/CaM-dep_prot_kinase-assoc"/>
</dbReference>
<dbReference type="EMBL" id="JAHZSS010000032">
    <property type="protein sequence ID" value="MBW8192896.1"/>
    <property type="molecule type" value="Genomic_DNA"/>
</dbReference>
<comment type="caution">
    <text evidence="2">The sequence shown here is derived from an EMBL/GenBank/DDBJ whole genome shotgun (WGS) entry which is preliminary data.</text>
</comment>
<dbReference type="SUPFAM" id="SSF54427">
    <property type="entry name" value="NTF2-like"/>
    <property type="match status" value="1"/>
</dbReference>
<evidence type="ECO:0000259" key="1">
    <source>
        <dbReference type="Pfam" id="PF08332"/>
    </source>
</evidence>
<dbReference type="RefSeq" id="WP_220105517.1">
    <property type="nucleotide sequence ID" value="NZ_JAHZSS010000032.1"/>
</dbReference>
<protein>
    <submittedName>
        <fullName evidence="2">SgcJ/EcaC family oxidoreductase</fullName>
    </submittedName>
</protein>
<dbReference type="Pfam" id="PF08332">
    <property type="entry name" value="CaMKII_AD"/>
    <property type="match status" value="1"/>
</dbReference>
<accession>A0ABS7EMT5</accession>
<dbReference type="Proteomes" id="UP001166251">
    <property type="component" value="Unassembled WGS sequence"/>
</dbReference>
<evidence type="ECO:0000313" key="3">
    <source>
        <dbReference type="Proteomes" id="UP001166251"/>
    </source>
</evidence>
<dbReference type="NCBIfam" id="TIGR02246">
    <property type="entry name" value="SgcJ/EcaC family oxidoreductase"/>
    <property type="match status" value="1"/>
</dbReference>
<gene>
    <name evidence="2" type="ORF">K0504_17815</name>
</gene>
<sequence length="126" mass="14529">MNKQDDFTAPIMALFDDWNDALQTGDPHQVVALYDTDAMLLPTISNQVRHNHQELMDYFAMFLPRGPVGKLDEANVRGWGDIAINSGVYTFAFNHGSKVQARYTFVYRWNGQRWLIVEHHSSKMPE</sequence>
<dbReference type="InterPro" id="IPR011944">
    <property type="entry name" value="Steroid_delta5-4_isomerase"/>
</dbReference>
<proteinExistence type="predicted"/>
<reference evidence="2" key="1">
    <citation type="submission" date="2021-07" db="EMBL/GenBank/DDBJ databases">
        <title>Neiella marina sp. nov., isolated from the intestinal content of sea cucumber Apostichopus japonicus.</title>
        <authorList>
            <person name="Bai X."/>
        </authorList>
    </citation>
    <scope>NUCLEOTIDE SEQUENCE</scope>
    <source>
        <strain evidence="2">126</strain>
    </source>
</reference>
<name>A0ABS7EMT5_9GAMM</name>
<dbReference type="InterPro" id="IPR016887">
    <property type="entry name" value="UCP028470_steroid_isom-rel"/>
</dbReference>
<organism evidence="2 3">
    <name type="scientific">Neiella holothuriorum</name>
    <dbReference type="NCBI Taxonomy" id="2870530"/>
    <lineage>
        <taxon>Bacteria</taxon>
        <taxon>Pseudomonadati</taxon>
        <taxon>Pseudomonadota</taxon>
        <taxon>Gammaproteobacteria</taxon>
        <taxon>Alteromonadales</taxon>
        <taxon>Echinimonadaceae</taxon>
        <taxon>Neiella</taxon>
    </lineage>
</organism>
<dbReference type="Gene3D" id="3.10.450.50">
    <property type="match status" value="1"/>
</dbReference>